<protein>
    <submittedName>
        <fullName evidence="3">DNA protecting protein DprA</fullName>
    </submittedName>
</protein>
<dbReference type="InterPro" id="IPR003488">
    <property type="entry name" value="DprA"/>
</dbReference>
<sequence>MTARLDSETLPLVTALGGERDLSERDTAEVFARVVWSRLAEPGDATAGTLVTAVGAAHALKLLGTARPARAAAEALAAVSVAEIGSDPALSQRQLAAGVKRWLPRLDRSATVQDLATAASLGMRFVTPGCPDWPRQLDDLGAHAPHGLWVRGQVPLLSEAALAVVGARACTGYGSHVTTDLTAAAASAGFSIVSGAAYGVDAVAHRTALAMDVSTVAVLAGGADRPYPASHDQLISRIADRGAVCSELVPGAAPTRWRFLQRNRLIAALSRAVLVTEAGVRSGTLNTAGHAAELGRALGAVPGPVTSAASAGCHRLVREYNASLITSGSEVLELLDAQADGGFGATDTAAVAGGGAAEDAAGEDRQPPLHLRVLDALPLRGGRLACDVAARAGITREEALRTLAELELLGYVAQPAEPGGGEPVWRLLRRA</sequence>
<dbReference type="Pfam" id="PF02481">
    <property type="entry name" value="DNA_processg_A"/>
    <property type="match status" value="1"/>
</dbReference>
<dbReference type="InterPro" id="IPR057666">
    <property type="entry name" value="DrpA_SLOG"/>
</dbReference>
<organism evidence="3 4">
    <name type="scientific">Leucobacter komagatae</name>
    <dbReference type="NCBI Taxonomy" id="55969"/>
    <lineage>
        <taxon>Bacteria</taxon>
        <taxon>Bacillati</taxon>
        <taxon>Actinomycetota</taxon>
        <taxon>Actinomycetes</taxon>
        <taxon>Micrococcales</taxon>
        <taxon>Microbacteriaceae</taxon>
        <taxon>Leucobacter</taxon>
    </lineage>
</organism>
<keyword evidence="4" id="KW-1185">Reference proteome</keyword>
<comment type="caution">
    <text evidence="3">The sequence shown here is derived from an EMBL/GenBank/DDBJ whole genome shotgun (WGS) entry which is preliminary data.</text>
</comment>
<gene>
    <name evidence="3" type="ORF">FB468_0996</name>
</gene>
<proteinExistence type="inferred from homology"/>
<dbReference type="GO" id="GO:0009294">
    <property type="term" value="P:DNA-mediated transformation"/>
    <property type="evidence" value="ECO:0007669"/>
    <property type="project" value="InterPro"/>
</dbReference>
<dbReference type="OrthoDB" id="9785707at2"/>
<dbReference type="RefSeq" id="WP_141886363.1">
    <property type="nucleotide sequence ID" value="NZ_BAAAUY010000005.1"/>
</dbReference>
<evidence type="ECO:0000313" key="4">
    <source>
        <dbReference type="Proteomes" id="UP000319094"/>
    </source>
</evidence>
<dbReference type="Gene3D" id="3.40.50.450">
    <property type="match status" value="1"/>
</dbReference>
<dbReference type="PANTHER" id="PTHR43022:SF1">
    <property type="entry name" value="PROTEIN SMF"/>
    <property type="match status" value="1"/>
</dbReference>
<dbReference type="Proteomes" id="UP000319094">
    <property type="component" value="Unassembled WGS sequence"/>
</dbReference>
<reference evidence="3 4" key="1">
    <citation type="submission" date="2019-06" db="EMBL/GenBank/DDBJ databases">
        <title>Sequencing the genomes of 1000 actinobacteria strains.</title>
        <authorList>
            <person name="Klenk H.-P."/>
        </authorList>
    </citation>
    <scope>NUCLEOTIDE SEQUENCE [LARGE SCALE GENOMIC DNA]</scope>
    <source>
        <strain evidence="3 4">DSM 8803</strain>
    </source>
</reference>
<dbReference type="PANTHER" id="PTHR43022">
    <property type="entry name" value="PROTEIN SMF"/>
    <property type="match status" value="1"/>
</dbReference>
<evidence type="ECO:0000313" key="3">
    <source>
        <dbReference type="EMBL" id="TQL42984.1"/>
    </source>
</evidence>
<evidence type="ECO:0000256" key="1">
    <source>
        <dbReference type="ARBA" id="ARBA00006525"/>
    </source>
</evidence>
<dbReference type="SUPFAM" id="SSF102405">
    <property type="entry name" value="MCP/YpsA-like"/>
    <property type="match status" value="1"/>
</dbReference>
<evidence type="ECO:0000259" key="2">
    <source>
        <dbReference type="Pfam" id="PF02481"/>
    </source>
</evidence>
<dbReference type="AlphaFoldDB" id="A0A542Y4I7"/>
<dbReference type="EMBL" id="VFON01000001">
    <property type="protein sequence ID" value="TQL42984.1"/>
    <property type="molecule type" value="Genomic_DNA"/>
</dbReference>
<accession>A0A542Y4I7</accession>
<name>A0A542Y4I7_9MICO</name>
<dbReference type="NCBIfam" id="TIGR00732">
    <property type="entry name" value="dprA"/>
    <property type="match status" value="1"/>
</dbReference>
<feature type="domain" description="Smf/DprA SLOG" evidence="2">
    <location>
        <begin position="125"/>
        <end position="335"/>
    </location>
</feature>
<comment type="similarity">
    <text evidence="1">Belongs to the DprA/Smf family.</text>
</comment>